<evidence type="ECO:0008006" key="5">
    <source>
        <dbReference type="Google" id="ProtNLM"/>
    </source>
</evidence>
<gene>
    <name evidence="3" type="ORF">ISU02_06645</name>
</gene>
<keyword evidence="2" id="KW-0812">Transmembrane</keyword>
<feature type="compositionally biased region" description="Polar residues" evidence="1">
    <location>
        <begin position="227"/>
        <end position="247"/>
    </location>
</feature>
<evidence type="ECO:0000256" key="1">
    <source>
        <dbReference type="SAM" id="MobiDB-lite"/>
    </source>
</evidence>
<evidence type="ECO:0000256" key="2">
    <source>
        <dbReference type="SAM" id="Phobius"/>
    </source>
</evidence>
<dbReference type="Proteomes" id="UP000614200">
    <property type="component" value="Unassembled WGS sequence"/>
</dbReference>
<name>A0ABR9ZQR7_9FIRM</name>
<proteinExistence type="predicted"/>
<evidence type="ECO:0000313" key="4">
    <source>
        <dbReference type="Proteomes" id="UP000614200"/>
    </source>
</evidence>
<comment type="caution">
    <text evidence="3">The sequence shown here is derived from an EMBL/GenBank/DDBJ whole genome shotgun (WGS) entry which is preliminary data.</text>
</comment>
<sequence length="503" mass="58108">MNLSNFRVEKLIHEDSFQRFSTGYLDDEPAEINLISIKNPASILTTTRLLIADHLYNVLDVFEEQNELHIVLRHPLGIPLETYLVDPDGSYDQRIYLGLSLLKALNKYDTFSNAIKYQLLEDDQILIHNGVICFKELIDYTTITHHSFKDVIFRSARLLERLVQPETDFHQQFIDNLLIGNHHYYTISDLLQDYKDIFIYEKPEILTKIAYEYHLVLEQNNQGSSLSKTSEAITHTQPLDSDSNSPESLIDIDIASTDPIEKVQSEEANDGEDESTPFDALASREDPFAESELLRSELSKLLFTEEVTLTMNTRTLPSIDDMDATFAEVRRAHKNAMPVENTKQTAKFPEWDDEQLVTESDTLLEDLFTEDEPEPNHWKKILLSVAVLLTLVLIIFLANKFLFHKDTELRASYEINTLADNRVAFVNTSSNLKNLDLCEWTVYYDDKLIETYEAENFYPIFDTEGKYKVVLRVMDKEGNWSKEYKQDYVYTSDSKAPSNSKGN</sequence>
<keyword evidence="2" id="KW-1133">Transmembrane helix</keyword>
<dbReference type="RefSeq" id="WP_194701025.1">
    <property type="nucleotide sequence ID" value="NZ_JADKNH010000003.1"/>
</dbReference>
<feature type="transmembrane region" description="Helical" evidence="2">
    <location>
        <begin position="381"/>
        <end position="403"/>
    </location>
</feature>
<dbReference type="EMBL" id="JADKNH010000003">
    <property type="protein sequence ID" value="MBF4692789.1"/>
    <property type="molecule type" value="Genomic_DNA"/>
</dbReference>
<accession>A0ABR9ZQR7</accession>
<evidence type="ECO:0000313" key="3">
    <source>
        <dbReference type="EMBL" id="MBF4692789.1"/>
    </source>
</evidence>
<feature type="region of interest" description="Disordered" evidence="1">
    <location>
        <begin position="262"/>
        <end position="283"/>
    </location>
</feature>
<keyword evidence="4" id="KW-1185">Reference proteome</keyword>
<reference evidence="3 4" key="1">
    <citation type="submission" date="2020-11" db="EMBL/GenBank/DDBJ databases">
        <title>Fusibacter basophilias sp. nov.</title>
        <authorList>
            <person name="Qiu D."/>
        </authorList>
    </citation>
    <scope>NUCLEOTIDE SEQUENCE [LARGE SCALE GENOMIC DNA]</scope>
    <source>
        <strain evidence="3 4">Q10-2</strain>
    </source>
</reference>
<organism evidence="3 4">
    <name type="scientific">Fusibacter ferrireducens</name>
    <dbReference type="NCBI Taxonomy" id="2785058"/>
    <lineage>
        <taxon>Bacteria</taxon>
        <taxon>Bacillati</taxon>
        <taxon>Bacillota</taxon>
        <taxon>Clostridia</taxon>
        <taxon>Eubacteriales</taxon>
        <taxon>Eubacteriales Family XII. Incertae Sedis</taxon>
        <taxon>Fusibacter</taxon>
    </lineage>
</organism>
<feature type="compositionally biased region" description="Acidic residues" evidence="1">
    <location>
        <begin position="267"/>
        <end position="276"/>
    </location>
</feature>
<keyword evidence="2" id="KW-0472">Membrane</keyword>
<protein>
    <recommendedName>
        <fullName evidence="5">PKD domain-containing protein</fullName>
    </recommendedName>
</protein>
<feature type="region of interest" description="Disordered" evidence="1">
    <location>
        <begin position="227"/>
        <end position="248"/>
    </location>
</feature>